<dbReference type="PROSITE" id="PS00061">
    <property type="entry name" value="ADH_SHORT"/>
    <property type="match status" value="1"/>
</dbReference>
<evidence type="ECO:0000313" key="5">
    <source>
        <dbReference type="Proteomes" id="UP001470809"/>
    </source>
</evidence>
<dbReference type="SUPFAM" id="SSF51735">
    <property type="entry name" value="NAD(P)-binding Rossmann-fold domains"/>
    <property type="match status" value="1"/>
</dbReference>
<dbReference type="Gene3D" id="3.40.50.720">
    <property type="entry name" value="NAD(P)-binding Rossmann-like Domain"/>
    <property type="match status" value="1"/>
</dbReference>
<evidence type="ECO:0000256" key="3">
    <source>
        <dbReference type="RuleBase" id="RU000363"/>
    </source>
</evidence>
<dbReference type="InterPro" id="IPR036291">
    <property type="entry name" value="NAD(P)-bd_dom_sf"/>
</dbReference>
<evidence type="ECO:0000313" key="4">
    <source>
        <dbReference type="EMBL" id="WZU69445.2"/>
    </source>
</evidence>
<dbReference type="PRINTS" id="PR00081">
    <property type="entry name" value="GDHRDH"/>
</dbReference>
<organism evidence="4 5">
    <name type="scientific">Yoonia rhodophyticola</name>
    <dbReference type="NCBI Taxonomy" id="3137370"/>
    <lineage>
        <taxon>Bacteria</taxon>
        <taxon>Pseudomonadati</taxon>
        <taxon>Pseudomonadota</taxon>
        <taxon>Alphaproteobacteria</taxon>
        <taxon>Rhodobacterales</taxon>
        <taxon>Paracoccaceae</taxon>
        <taxon>Yoonia</taxon>
    </lineage>
</organism>
<gene>
    <name evidence="4" type="ORF">AABB31_11735</name>
</gene>
<dbReference type="Proteomes" id="UP001470809">
    <property type="component" value="Chromosome"/>
</dbReference>
<dbReference type="KEGG" id="yrh:AABB31_11735"/>
<dbReference type="PANTHER" id="PTHR44196:SF1">
    <property type="entry name" value="DEHYDROGENASE_REDUCTASE SDR FAMILY MEMBER 7B"/>
    <property type="match status" value="1"/>
</dbReference>
<dbReference type="GO" id="GO:0016491">
    <property type="term" value="F:oxidoreductase activity"/>
    <property type="evidence" value="ECO:0007669"/>
    <property type="project" value="UniProtKB-KW"/>
</dbReference>
<name>A0AAN0MDV7_9RHOB</name>
<dbReference type="PRINTS" id="PR00080">
    <property type="entry name" value="SDRFAMILY"/>
</dbReference>
<keyword evidence="5" id="KW-1185">Reference proteome</keyword>
<evidence type="ECO:0000256" key="1">
    <source>
        <dbReference type="ARBA" id="ARBA00006484"/>
    </source>
</evidence>
<dbReference type="RefSeq" id="WP_373635583.1">
    <property type="nucleotide sequence ID" value="NZ_CP151767.2"/>
</dbReference>
<dbReference type="CDD" id="cd05233">
    <property type="entry name" value="SDR_c"/>
    <property type="match status" value="1"/>
</dbReference>
<proteinExistence type="inferred from homology"/>
<dbReference type="AlphaFoldDB" id="A0AAN0MDV7"/>
<sequence>MPQRAFITGGAAGLGRALAKGLVADGWQVLIGDVDLVAGQTCADELGVSFIACDVRQAVDFEQVVVWVQQEWGGVDLVINNAGVAQMGPLEKTPLDDWQWIVDINFLGIVRAVKAFTPLFRAQGHGRYLNIASMAGFLYLPNAGAYNATKAAVVALSETMMLELEDAGIRTQVACPAFFRTDLARNMRAADDMAEKMTKRLVERSRLDADDIAAAIIAGMSGGDAHILTHPQSKSALRLKRWLPFERYMVRMRKDIRKLDARMACSPK</sequence>
<evidence type="ECO:0000256" key="2">
    <source>
        <dbReference type="ARBA" id="ARBA00023002"/>
    </source>
</evidence>
<dbReference type="EMBL" id="CP151767">
    <property type="protein sequence ID" value="WZU69445.2"/>
    <property type="molecule type" value="Genomic_DNA"/>
</dbReference>
<reference evidence="5" key="1">
    <citation type="submission" date="2024-04" db="EMBL/GenBank/DDBJ databases">
        <title>Phylogenomic analyses of a clade within the roseobacter group suggest taxonomic reassignments of species of the genera Aestuariivita, Citreicella, Loktanella, Nautella, Pelagibaca, Ruegeria, Thalassobius, Thiobacimonas and Tropicibacter, and the proposal o.</title>
        <authorList>
            <person name="Jeon C.O."/>
        </authorList>
    </citation>
    <scope>NUCLEOTIDE SEQUENCE [LARGE SCALE GENOMIC DNA]</scope>
    <source>
        <strain evidence="5">SS1-5</strain>
    </source>
</reference>
<dbReference type="InterPro" id="IPR002347">
    <property type="entry name" value="SDR_fam"/>
</dbReference>
<protein>
    <submittedName>
        <fullName evidence="4">SDR family NAD(P)-dependent oxidoreductase</fullName>
    </submittedName>
</protein>
<dbReference type="InterPro" id="IPR020904">
    <property type="entry name" value="Sc_DH/Rdtase_CS"/>
</dbReference>
<reference evidence="4 5" key="2">
    <citation type="submission" date="2024-08" db="EMBL/GenBank/DDBJ databases">
        <title>Phylogenomic analyses of a clade within the roseobacter group suggest taxonomic reassignments of species of the genera Aestuariivita, Citreicella, Loktanella, Nautella, Pelagibaca, Ruegeria, Thalassobius, Thiobacimonas and Tropicibacter, and the proposal o.</title>
        <authorList>
            <person name="Jeon C.O."/>
        </authorList>
    </citation>
    <scope>NUCLEOTIDE SEQUENCE [LARGE SCALE GENOMIC DNA]</scope>
    <source>
        <strain evidence="4 5">SS1-5</strain>
    </source>
</reference>
<dbReference type="Pfam" id="PF00106">
    <property type="entry name" value="adh_short"/>
    <property type="match status" value="1"/>
</dbReference>
<keyword evidence="2" id="KW-0560">Oxidoreductase</keyword>
<comment type="similarity">
    <text evidence="1 3">Belongs to the short-chain dehydrogenases/reductases (SDR) family.</text>
</comment>
<dbReference type="PANTHER" id="PTHR44196">
    <property type="entry name" value="DEHYDROGENASE/REDUCTASE SDR FAMILY MEMBER 7B"/>
    <property type="match status" value="1"/>
</dbReference>
<accession>A0AAN0MDV7</accession>